<evidence type="ECO:0000313" key="1">
    <source>
        <dbReference type="EMBL" id="GAA4191081.1"/>
    </source>
</evidence>
<accession>A0ABP8AVB8</accession>
<reference evidence="2" key="1">
    <citation type="journal article" date="2019" name="Int. J. Syst. Evol. Microbiol.">
        <title>The Global Catalogue of Microorganisms (GCM) 10K type strain sequencing project: providing services to taxonomists for standard genome sequencing and annotation.</title>
        <authorList>
            <consortium name="The Broad Institute Genomics Platform"/>
            <consortium name="The Broad Institute Genome Sequencing Center for Infectious Disease"/>
            <person name="Wu L."/>
            <person name="Ma J."/>
        </authorList>
    </citation>
    <scope>NUCLEOTIDE SEQUENCE [LARGE SCALE GENOMIC DNA]</scope>
    <source>
        <strain evidence="2">JCM 17593</strain>
    </source>
</reference>
<proteinExistence type="predicted"/>
<name>A0ABP8AVB8_9MICO</name>
<organism evidence="1 2">
    <name type="scientific">Gryllotalpicola kribbensis</name>
    <dbReference type="NCBI Taxonomy" id="993084"/>
    <lineage>
        <taxon>Bacteria</taxon>
        <taxon>Bacillati</taxon>
        <taxon>Actinomycetota</taxon>
        <taxon>Actinomycetes</taxon>
        <taxon>Micrococcales</taxon>
        <taxon>Microbacteriaceae</taxon>
        <taxon>Gryllotalpicola</taxon>
    </lineage>
</organism>
<protein>
    <submittedName>
        <fullName evidence="1">Uncharacterized protein</fullName>
    </submittedName>
</protein>
<keyword evidence="2" id="KW-1185">Reference proteome</keyword>
<sequence>MTRVSELDFRQPLFLYDGAGDGVIEVRTAASIPPDGGFSTWARVVDPPTTDAAELLVHATVAAAGALDGRWWGQAWVWAIPAETAAEPLTTDIAGKRLLGEFQLSLERPHRPVARADWAAATAPAPATTLNAVADGRRIAVELTEEPTTGLPRVTAPDGWPAEWDDGRAYLLHPFDETHPDPADGPVEVELFRAFGDPEALAERIIAGAAKPLHSIRLEPADDSRKAT</sequence>
<gene>
    <name evidence="1" type="ORF">GCM10022288_21380</name>
</gene>
<dbReference type="RefSeq" id="WP_344776680.1">
    <property type="nucleotide sequence ID" value="NZ_BAABBX010000015.1"/>
</dbReference>
<dbReference type="EMBL" id="BAABBX010000015">
    <property type="protein sequence ID" value="GAA4191081.1"/>
    <property type="molecule type" value="Genomic_DNA"/>
</dbReference>
<evidence type="ECO:0000313" key="2">
    <source>
        <dbReference type="Proteomes" id="UP001500213"/>
    </source>
</evidence>
<comment type="caution">
    <text evidence="1">The sequence shown here is derived from an EMBL/GenBank/DDBJ whole genome shotgun (WGS) entry which is preliminary data.</text>
</comment>
<dbReference type="Proteomes" id="UP001500213">
    <property type="component" value="Unassembled WGS sequence"/>
</dbReference>